<evidence type="ECO:0000256" key="1">
    <source>
        <dbReference type="ARBA" id="ARBA00038420"/>
    </source>
</evidence>
<dbReference type="SUPFAM" id="SSF51261">
    <property type="entry name" value="Duplicated hybrid motif"/>
    <property type="match status" value="1"/>
</dbReference>
<sequence length="280" mass="30627">MPSLRMYGHVKQIIGLSALVVLFGCAEPPPPAPVKKLYHGRTVHDFEAASLAAASYQVERGDTLYSIAFRANVDVRELAQLNNISEPYLIFPGQRLRLKAVEKSSKSVAKTSQTGYRDTKLEQKQSKPVTPKTAATPVASKPPATVISSPSNEPFAKEVQWRWPATGKVIRDFSTAEAGNKGLDIGGDRGAPIYAAAAGKVVYAGNALKGYGQLIIVKHNDDYISAYAHNQTLLVQEQQWVKQGEVIAEMGDTDAAQVMLHFEIRFRGKSVNPRHYLPRG</sequence>
<dbReference type="InterPro" id="IPR018392">
    <property type="entry name" value="LysM"/>
</dbReference>
<accession>A0AB39X7Z7</accession>
<feature type="domain" description="LysM" evidence="3">
    <location>
        <begin position="54"/>
        <end position="98"/>
    </location>
</feature>
<evidence type="ECO:0000256" key="2">
    <source>
        <dbReference type="SAM" id="MobiDB-lite"/>
    </source>
</evidence>
<reference evidence="4" key="1">
    <citation type="submission" date="2024-07" db="EMBL/GenBank/DDBJ databases">
        <title>Whole genome sequence of bacterial strains from algal surface.</title>
        <authorList>
            <person name="Kumar P."/>
        </authorList>
    </citation>
    <scope>NUCLEOTIDE SEQUENCE</scope>
    <source>
        <strain evidence="4">PP-1MA</strain>
    </source>
</reference>
<dbReference type="GO" id="GO:0032153">
    <property type="term" value="C:cell division site"/>
    <property type="evidence" value="ECO:0007669"/>
    <property type="project" value="TreeGrafter"/>
</dbReference>
<dbReference type="InterPro" id="IPR036779">
    <property type="entry name" value="LysM_dom_sf"/>
</dbReference>
<dbReference type="GO" id="GO:0009279">
    <property type="term" value="C:cell outer membrane"/>
    <property type="evidence" value="ECO:0007669"/>
    <property type="project" value="TreeGrafter"/>
</dbReference>
<evidence type="ECO:0000313" key="4">
    <source>
        <dbReference type="EMBL" id="XDV08508.1"/>
    </source>
</evidence>
<dbReference type="InterPro" id="IPR016047">
    <property type="entry name" value="M23ase_b-sheet_dom"/>
</dbReference>
<dbReference type="PROSITE" id="PS51257">
    <property type="entry name" value="PROKAR_LIPOPROTEIN"/>
    <property type="match status" value="1"/>
</dbReference>
<dbReference type="Pfam" id="PF01476">
    <property type="entry name" value="LysM"/>
    <property type="match status" value="1"/>
</dbReference>
<evidence type="ECO:0000259" key="3">
    <source>
        <dbReference type="PROSITE" id="PS51782"/>
    </source>
</evidence>
<proteinExistence type="inferred from homology"/>
<dbReference type="PANTHER" id="PTHR21666:SF263">
    <property type="entry name" value="MUREIN HYDROLASE ACTIVATOR NLPD"/>
    <property type="match status" value="1"/>
</dbReference>
<dbReference type="RefSeq" id="WP_258306516.1">
    <property type="nucleotide sequence ID" value="NZ_CP165718.1"/>
</dbReference>
<dbReference type="InterPro" id="IPR050570">
    <property type="entry name" value="Cell_wall_metabolism_enzyme"/>
</dbReference>
<feature type="region of interest" description="Disordered" evidence="2">
    <location>
        <begin position="103"/>
        <end position="151"/>
    </location>
</feature>
<dbReference type="CDD" id="cd12797">
    <property type="entry name" value="M23_peptidase"/>
    <property type="match status" value="1"/>
</dbReference>
<dbReference type="PANTHER" id="PTHR21666">
    <property type="entry name" value="PEPTIDASE-RELATED"/>
    <property type="match status" value="1"/>
</dbReference>
<name>A0AB39X7Z7_9GAMM</name>
<dbReference type="GO" id="GO:0004222">
    <property type="term" value="F:metalloendopeptidase activity"/>
    <property type="evidence" value="ECO:0007669"/>
    <property type="project" value="TreeGrafter"/>
</dbReference>
<dbReference type="PROSITE" id="PS51782">
    <property type="entry name" value="LYSM"/>
    <property type="match status" value="1"/>
</dbReference>
<comment type="similarity">
    <text evidence="1">Belongs to the E.coli NlpD/Haemophilus LppB family.</text>
</comment>
<dbReference type="Pfam" id="PF01551">
    <property type="entry name" value="Peptidase_M23"/>
    <property type="match status" value="1"/>
</dbReference>
<dbReference type="CDD" id="cd00118">
    <property type="entry name" value="LysM"/>
    <property type="match status" value="1"/>
</dbReference>
<dbReference type="Gene3D" id="2.70.70.10">
    <property type="entry name" value="Glucose Permease (Domain IIA)"/>
    <property type="match status" value="1"/>
</dbReference>
<organism evidence="4">
    <name type="scientific">Pseudidiomarina sp. PP-1MA</name>
    <dbReference type="NCBI Taxonomy" id="3237706"/>
    <lineage>
        <taxon>Bacteria</taxon>
        <taxon>Pseudomonadati</taxon>
        <taxon>Pseudomonadota</taxon>
        <taxon>Gammaproteobacteria</taxon>
        <taxon>Alteromonadales</taxon>
        <taxon>Idiomarinaceae</taxon>
        <taxon>Pseudidiomarina</taxon>
    </lineage>
</organism>
<dbReference type="SMART" id="SM00257">
    <property type="entry name" value="LysM"/>
    <property type="match status" value="1"/>
</dbReference>
<dbReference type="InterPro" id="IPR011055">
    <property type="entry name" value="Dup_hybrid_motif"/>
</dbReference>
<gene>
    <name evidence="4" type="ORF">AB8S08_06925</name>
</gene>
<dbReference type="Gene3D" id="3.10.350.10">
    <property type="entry name" value="LysM domain"/>
    <property type="match status" value="1"/>
</dbReference>
<dbReference type="EMBL" id="CP165718">
    <property type="protein sequence ID" value="XDV08508.1"/>
    <property type="molecule type" value="Genomic_DNA"/>
</dbReference>
<protein>
    <submittedName>
        <fullName evidence="4">Peptidoglycan DD-metalloendopeptidase family protein</fullName>
    </submittedName>
</protein>
<dbReference type="AlphaFoldDB" id="A0AB39X7Z7"/>